<evidence type="ECO:0000313" key="3">
    <source>
        <dbReference type="Proteomes" id="UP000612055"/>
    </source>
</evidence>
<evidence type="ECO:0000256" key="1">
    <source>
        <dbReference type="SAM" id="MobiDB-lite"/>
    </source>
</evidence>
<gene>
    <name evidence="2" type="ORF">HYH03_007860</name>
</gene>
<keyword evidence="3" id="KW-1185">Reference proteome</keyword>
<accession>A0A836BZZ9</accession>
<feature type="region of interest" description="Disordered" evidence="1">
    <location>
        <begin position="31"/>
        <end position="51"/>
    </location>
</feature>
<proteinExistence type="predicted"/>
<organism evidence="2 3">
    <name type="scientific">Edaphochlamys debaryana</name>
    <dbReference type="NCBI Taxonomy" id="47281"/>
    <lineage>
        <taxon>Eukaryota</taxon>
        <taxon>Viridiplantae</taxon>
        <taxon>Chlorophyta</taxon>
        <taxon>core chlorophytes</taxon>
        <taxon>Chlorophyceae</taxon>
        <taxon>CS clade</taxon>
        <taxon>Chlamydomonadales</taxon>
        <taxon>Chlamydomonadales incertae sedis</taxon>
        <taxon>Edaphochlamys</taxon>
    </lineage>
</organism>
<comment type="caution">
    <text evidence="2">The sequence shown here is derived from an EMBL/GenBank/DDBJ whole genome shotgun (WGS) entry which is preliminary data.</text>
</comment>
<dbReference type="AlphaFoldDB" id="A0A836BZZ9"/>
<name>A0A836BZZ9_9CHLO</name>
<protein>
    <submittedName>
        <fullName evidence="2">Uncharacterized protein</fullName>
    </submittedName>
</protein>
<dbReference type="EMBL" id="JAEHOE010000034">
    <property type="protein sequence ID" value="KAG2493929.1"/>
    <property type="molecule type" value="Genomic_DNA"/>
</dbReference>
<evidence type="ECO:0000313" key="2">
    <source>
        <dbReference type="EMBL" id="KAG2493929.1"/>
    </source>
</evidence>
<sequence>MASLRGSTGGDMGPFIVEMDLLITEVNAAIDAERRDAPPRAPPSAGGRMMRDFPDCTNDFLHHFLDGVLEAVEKERASGGGGGRGRAISAGGMHLGGSGRATPTGERRRFASASVHK</sequence>
<reference evidence="2" key="1">
    <citation type="journal article" date="2020" name="bioRxiv">
        <title>Comparative genomics of Chlamydomonas.</title>
        <authorList>
            <person name="Craig R.J."/>
            <person name="Hasan A.R."/>
            <person name="Ness R.W."/>
            <person name="Keightley P.D."/>
        </authorList>
    </citation>
    <scope>NUCLEOTIDE SEQUENCE</scope>
    <source>
        <strain evidence="2">CCAP 11/70</strain>
    </source>
</reference>
<dbReference type="Proteomes" id="UP000612055">
    <property type="component" value="Unassembled WGS sequence"/>
</dbReference>
<feature type="region of interest" description="Disordered" evidence="1">
    <location>
        <begin position="75"/>
        <end position="117"/>
    </location>
</feature>